<dbReference type="InterPro" id="IPR027946">
    <property type="entry name" value="Ogl_dom"/>
</dbReference>
<proteinExistence type="predicted"/>
<dbReference type="GO" id="GO:0045490">
    <property type="term" value="P:pectin catabolic process"/>
    <property type="evidence" value="ECO:0007669"/>
    <property type="project" value="InterPro"/>
</dbReference>
<dbReference type="SUPFAM" id="SSF82171">
    <property type="entry name" value="DPP6 N-terminal domain-like"/>
    <property type="match status" value="1"/>
</dbReference>
<keyword evidence="2" id="KW-0456">Lyase</keyword>
<evidence type="ECO:0000313" key="3">
    <source>
        <dbReference type="Proteomes" id="UP001229244"/>
    </source>
</evidence>
<feature type="domain" description="Oligogalacturonate lyase" evidence="1">
    <location>
        <begin position="154"/>
        <end position="362"/>
    </location>
</feature>
<dbReference type="EC" id="4.2.2.6" evidence="2"/>
<dbReference type="Gene3D" id="2.130.10.10">
    <property type="entry name" value="YVTN repeat-like/Quinoprotein amine dehydrogenase"/>
    <property type="match status" value="1"/>
</dbReference>
<dbReference type="AlphaFoldDB" id="A0AAE4AS90"/>
<dbReference type="GO" id="GO:0047487">
    <property type="term" value="F:oligogalacturonide lyase activity"/>
    <property type="evidence" value="ECO:0007669"/>
    <property type="project" value="UniProtKB-EC"/>
</dbReference>
<reference evidence="2" key="1">
    <citation type="submission" date="2023-07" db="EMBL/GenBank/DDBJ databases">
        <title>Genomic Encyclopedia of Type Strains, Phase IV (KMG-IV): sequencing the most valuable type-strain genomes for metagenomic binning, comparative biology and taxonomic classification.</title>
        <authorList>
            <person name="Goeker M."/>
        </authorList>
    </citation>
    <scope>NUCLEOTIDE SEQUENCE</scope>
    <source>
        <strain evidence="2">DSM 21202</strain>
    </source>
</reference>
<accession>A0AAE4AS90</accession>
<gene>
    <name evidence="2" type="ORF">J2S73_001420</name>
</gene>
<dbReference type="EMBL" id="JAUSUL010000001">
    <property type="protein sequence ID" value="MDQ0314983.1"/>
    <property type="molecule type" value="Genomic_DNA"/>
</dbReference>
<dbReference type="PANTHER" id="PTHR36842:SF1">
    <property type="entry name" value="PROTEIN TOLB"/>
    <property type="match status" value="1"/>
</dbReference>
<protein>
    <submittedName>
        <fullName evidence="2">Oligogalacturonide lyase</fullName>
        <ecNumber evidence="2">4.2.2.6</ecNumber>
    </submittedName>
</protein>
<dbReference type="Proteomes" id="UP001229244">
    <property type="component" value="Unassembled WGS sequence"/>
</dbReference>
<dbReference type="PANTHER" id="PTHR36842">
    <property type="entry name" value="PROTEIN TOLB HOMOLOG"/>
    <property type="match status" value="1"/>
</dbReference>
<dbReference type="Pfam" id="PF14583">
    <property type="entry name" value="Pectate_lyase22"/>
    <property type="match status" value="1"/>
</dbReference>
<evidence type="ECO:0000313" key="2">
    <source>
        <dbReference type="EMBL" id="MDQ0314983.1"/>
    </source>
</evidence>
<dbReference type="RefSeq" id="WP_306884771.1">
    <property type="nucleotide sequence ID" value="NZ_JAUSUL010000001.1"/>
</dbReference>
<sequence>MAWRTWPAEGRTRTDEGGRTLRQVTTHPSIHHHPFFFVDAFDRAMRRLVFVSHRTGRPEIFVEDQESLELIQLTEEEALAEWSVIPSKDGRWIYYVAGQAGYRVSTTTGERECLIRFGAAEMRETGMVGAAMGTTALSASGRWWAVPVRDGAVTRFWMIDTERGSAEVFLEKATIGHPQFCPDDDDLILYAGPMTDRVWVTDRSGRQDRRMHERTHDLQWITHEVWRPGHRSILFVDWPNGVGEIDVATGEVRALTDFPVWHGAPDTSGERLVCDTNFPDIGIHLLDLAEQDRQCARFVCRPESSSMGAHWAGPFPYANGPVKVFAPQHTHPHPRFSPDGRQIVFTSDRSGTAQIYVVSNPEGT</sequence>
<dbReference type="InterPro" id="IPR015943">
    <property type="entry name" value="WD40/YVTN_repeat-like_dom_sf"/>
</dbReference>
<comment type="caution">
    <text evidence="2">The sequence shown here is derived from an EMBL/GenBank/DDBJ whole genome shotgun (WGS) entry which is preliminary data.</text>
</comment>
<organism evidence="2 3">
    <name type="scientific">Amorphus orientalis</name>
    <dbReference type="NCBI Taxonomy" id="649198"/>
    <lineage>
        <taxon>Bacteria</taxon>
        <taxon>Pseudomonadati</taxon>
        <taxon>Pseudomonadota</taxon>
        <taxon>Alphaproteobacteria</taxon>
        <taxon>Hyphomicrobiales</taxon>
        <taxon>Amorphaceae</taxon>
        <taxon>Amorphus</taxon>
    </lineage>
</organism>
<name>A0AAE4AS90_9HYPH</name>
<evidence type="ECO:0000259" key="1">
    <source>
        <dbReference type="Pfam" id="PF14583"/>
    </source>
</evidence>
<keyword evidence="3" id="KW-1185">Reference proteome</keyword>